<dbReference type="InterPro" id="IPR027310">
    <property type="entry name" value="Profilin_CS"/>
</dbReference>
<evidence type="ECO:0000256" key="5">
    <source>
        <dbReference type="ARBA" id="ARBA00023203"/>
    </source>
</evidence>
<evidence type="ECO:0000313" key="9">
    <source>
        <dbReference type="Proteomes" id="UP000694941"/>
    </source>
</evidence>
<evidence type="ECO:0000256" key="4">
    <source>
        <dbReference type="ARBA" id="ARBA00022490"/>
    </source>
</evidence>
<keyword evidence="6 7" id="KW-0206">Cytoskeleton</keyword>
<dbReference type="PRINTS" id="PR00392">
    <property type="entry name" value="PROFILIN"/>
</dbReference>
<reference evidence="10" key="1">
    <citation type="submission" date="2025-08" db="UniProtKB">
        <authorList>
            <consortium name="RefSeq"/>
        </authorList>
    </citation>
    <scope>IDENTIFICATION</scope>
    <source>
        <tissue evidence="10">Muscle</tissue>
    </source>
</reference>
<dbReference type="InterPro" id="IPR048278">
    <property type="entry name" value="PFN"/>
</dbReference>
<dbReference type="SUPFAM" id="SSF55770">
    <property type="entry name" value="Profilin (actin-binding protein)"/>
    <property type="match status" value="1"/>
</dbReference>
<comment type="function">
    <text evidence="7">Binds to actin and affects the structure of the cytoskeleton. At high concentrations, profilin prevents the polymerization of actin, whereas it enhances it at low concentrations.</text>
</comment>
<evidence type="ECO:0000256" key="3">
    <source>
        <dbReference type="ARBA" id="ARBA00011583"/>
    </source>
</evidence>
<dbReference type="SMART" id="SM00392">
    <property type="entry name" value="PROF"/>
    <property type="match status" value="1"/>
</dbReference>
<organism evidence="9 10">
    <name type="scientific">Limulus polyphemus</name>
    <name type="common">Atlantic horseshoe crab</name>
    <dbReference type="NCBI Taxonomy" id="6850"/>
    <lineage>
        <taxon>Eukaryota</taxon>
        <taxon>Metazoa</taxon>
        <taxon>Ecdysozoa</taxon>
        <taxon>Arthropoda</taxon>
        <taxon>Chelicerata</taxon>
        <taxon>Merostomata</taxon>
        <taxon>Xiphosura</taxon>
        <taxon>Limulidae</taxon>
        <taxon>Limulus</taxon>
    </lineage>
</organism>
<evidence type="ECO:0000256" key="2">
    <source>
        <dbReference type="ARBA" id="ARBA00010058"/>
    </source>
</evidence>
<name>A0ABM1BVI2_LIMPO</name>
<gene>
    <name evidence="10" type="primary">LOC106473346</name>
</gene>
<dbReference type="PROSITE" id="PS00414">
    <property type="entry name" value="PROFILIN"/>
    <property type="match status" value="1"/>
</dbReference>
<dbReference type="PANTHER" id="PTHR11604">
    <property type="entry name" value="PROFILIN"/>
    <property type="match status" value="1"/>
</dbReference>
<evidence type="ECO:0000256" key="6">
    <source>
        <dbReference type="ARBA" id="ARBA00023212"/>
    </source>
</evidence>
<protein>
    <recommendedName>
        <fullName evidence="8">Profilin</fullName>
    </recommendedName>
</protein>
<evidence type="ECO:0000256" key="7">
    <source>
        <dbReference type="RuleBase" id="RU003908"/>
    </source>
</evidence>
<keyword evidence="9" id="KW-1185">Reference proteome</keyword>
<comment type="subunit">
    <text evidence="3 7">Occurs in many kinds of cells as a complex with monomeric actin in a 1:1 ratio.</text>
</comment>
<dbReference type="PRINTS" id="PR01640">
    <property type="entry name" value="PROFILINPLNT"/>
</dbReference>
<dbReference type="GeneID" id="106473346"/>
<dbReference type="PANTHER" id="PTHR11604:SF0">
    <property type="entry name" value="PROFILIN"/>
    <property type="match status" value="1"/>
</dbReference>
<sequence length="130" mass="14100">MSWQNYVDDEICSKIPCKAVAIAGHDGRIWAKFEKDPAFQITQAELKLICDQMNSSPETFHGSGIHVGGQRYICLTSESNLLRGRKGGTPLCIVKTLQAVIVAAAEDGSIAGQLNIVVEKLGEYLTNSGY</sequence>
<dbReference type="Gene3D" id="3.30.450.30">
    <property type="entry name" value="Dynein light chain 2a, cytoplasmic"/>
    <property type="match status" value="1"/>
</dbReference>
<accession>A0ABM1BVI2</accession>
<dbReference type="InterPro" id="IPR005455">
    <property type="entry name" value="PFN_euk"/>
</dbReference>
<dbReference type="RefSeq" id="XP_013789482.1">
    <property type="nucleotide sequence ID" value="XM_013934028.2"/>
</dbReference>
<proteinExistence type="inferred from homology"/>
<comment type="similarity">
    <text evidence="2 8">Belongs to the profilin family.</text>
</comment>
<keyword evidence="5 8" id="KW-0009">Actin-binding</keyword>
<evidence type="ECO:0000256" key="1">
    <source>
        <dbReference type="ARBA" id="ARBA00004245"/>
    </source>
</evidence>
<dbReference type="Pfam" id="PF00235">
    <property type="entry name" value="Profilin"/>
    <property type="match status" value="1"/>
</dbReference>
<dbReference type="Proteomes" id="UP000694941">
    <property type="component" value="Unplaced"/>
</dbReference>
<evidence type="ECO:0000313" key="10">
    <source>
        <dbReference type="RefSeq" id="XP_013789482.1"/>
    </source>
</evidence>
<dbReference type="CDD" id="cd00148">
    <property type="entry name" value="PROF"/>
    <property type="match status" value="1"/>
</dbReference>
<dbReference type="InterPro" id="IPR036140">
    <property type="entry name" value="PFN_sf"/>
</dbReference>
<comment type="subcellular location">
    <subcellularLocation>
        <location evidence="1">Cytoplasm</location>
        <location evidence="1">Cytoskeleton</location>
    </subcellularLocation>
</comment>
<keyword evidence="4" id="KW-0963">Cytoplasm</keyword>
<evidence type="ECO:0000256" key="8">
    <source>
        <dbReference type="RuleBase" id="RU003909"/>
    </source>
</evidence>